<dbReference type="InterPro" id="IPR027417">
    <property type="entry name" value="P-loop_NTPase"/>
</dbReference>
<protein>
    <submittedName>
        <fullName evidence="4">Phage terminase large subunit family protein</fullName>
    </submittedName>
</protein>
<name>A0ABS8IS26_9BURK</name>
<feature type="compositionally biased region" description="Low complexity" evidence="1">
    <location>
        <begin position="617"/>
        <end position="632"/>
    </location>
</feature>
<keyword evidence="5" id="KW-1185">Reference proteome</keyword>
<evidence type="ECO:0000313" key="4">
    <source>
        <dbReference type="EMBL" id="MCC6071447.1"/>
    </source>
</evidence>
<dbReference type="RefSeq" id="WP_229432358.1">
    <property type="nucleotide sequence ID" value="NZ_JAJHPV010000013.1"/>
</dbReference>
<feature type="domain" description="Terminase large subunit GpA endonuclease" evidence="3">
    <location>
        <begin position="297"/>
        <end position="589"/>
    </location>
</feature>
<evidence type="ECO:0000256" key="1">
    <source>
        <dbReference type="SAM" id="MobiDB-lite"/>
    </source>
</evidence>
<reference evidence="4 5" key="1">
    <citation type="submission" date="2021-11" db="EMBL/GenBank/DDBJ databases">
        <authorList>
            <person name="Huq M.A."/>
        </authorList>
    </citation>
    <scope>NUCLEOTIDE SEQUENCE [LARGE SCALE GENOMIC DNA]</scope>
    <source>
        <strain evidence="4 5">MAHUQ-52</strain>
    </source>
</reference>
<organism evidence="4 5">
    <name type="scientific">Massilia agrisoli</name>
    <dbReference type="NCBI Taxonomy" id="2892444"/>
    <lineage>
        <taxon>Bacteria</taxon>
        <taxon>Pseudomonadati</taxon>
        <taxon>Pseudomonadota</taxon>
        <taxon>Betaproteobacteria</taxon>
        <taxon>Burkholderiales</taxon>
        <taxon>Oxalobacteraceae</taxon>
        <taxon>Telluria group</taxon>
        <taxon>Massilia</taxon>
    </lineage>
</organism>
<accession>A0ABS8IS26</accession>
<feature type="domain" description="Phage terminase large subunit GpA ATPase" evidence="2">
    <location>
        <begin position="45"/>
        <end position="286"/>
    </location>
</feature>
<dbReference type="Pfam" id="PF20454">
    <property type="entry name" value="GpA_nuclease"/>
    <property type="match status" value="1"/>
</dbReference>
<dbReference type="InterPro" id="IPR008866">
    <property type="entry name" value="Phage_lambda_GpA-like"/>
</dbReference>
<dbReference type="HAMAP" id="MF_04144">
    <property type="entry name" value="TERL_LAMBDA"/>
    <property type="match status" value="1"/>
</dbReference>
<dbReference type="InterPro" id="IPR046454">
    <property type="entry name" value="GpA_endonuclease"/>
</dbReference>
<evidence type="ECO:0000313" key="5">
    <source>
        <dbReference type="Proteomes" id="UP001198701"/>
    </source>
</evidence>
<gene>
    <name evidence="4" type="ORF">LMJ30_10805</name>
</gene>
<evidence type="ECO:0000259" key="2">
    <source>
        <dbReference type="Pfam" id="PF05876"/>
    </source>
</evidence>
<comment type="caution">
    <text evidence="4">The sequence shown here is derived from an EMBL/GenBank/DDBJ whole genome shotgun (WGS) entry which is preliminary data.</text>
</comment>
<sequence length="665" mass="73401">MIGLAPAAEVIRPAFARGLEPDPNLTVDEWAERYMVIPKSAGTSEYGKYRGARTPHARQVMRALSNAHPCKRVAVMGASQMLKTQVGLNWFGSTVHQSPSNFLWILPTGKLAKRASARVAKTIEAVPELAERVAAPRSRDSINTLDTKEYIGGALTVVTAGAAANLSELSARYVLFDEVDRSEGNVQGEGDPVALAEARQTTFERNRKSYFPSSPKTKGSSIIEALYLQGTQHEALADCVHCGHAQPLVFERLQLDDSGQAVYPCCECGACMYETDKTRMFARGAWSEGVVGDGETESFTINGMFLPYGWFSWLGLLREYEAAKAKLDEGSDELMITFYNTRLARSWERKKEQTKASELQARAEPYKLGTVPKGALILTATVDTQPDRLELKVTGWGEGLEAWIVDYQIIFSPPTEQATWGRLDEMLLARYLHAGGRMLPISATLIDSGGANTHDVYNFTRTRQHRHVYAIKGASTLNKPILSAKPSLVDVNWMGKSVPHGAKLWLIGTDTAKDYLAARYHLANGPGAIHFPADLPTEYYEQLTAEFCVTVFKRGRKVRVWEKKKNDRNEAGDLMVYSVAAAHYLGLHKKTPAQWKSVRDFVDPQTRDLFAEPPAPGTADAAAAPVATLANPVVPPVEQQPTDTWQTPKPAHTTNTPRRPSGRQW</sequence>
<feature type="compositionally biased region" description="Polar residues" evidence="1">
    <location>
        <begin position="639"/>
        <end position="665"/>
    </location>
</feature>
<proteinExistence type="inferred from homology"/>
<feature type="region of interest" description="Disordered" evidence="1">
    <location>
        <begin position="607"/>
        <end position="665"/>
    </location>
</feature>
<dbReference type="InterPro" id="IPR046453">
    <property type="entry name" value="GpA_ATPase"/>
</dbReference>
<dbReference type="Pfam" id="PF05876">
    <property type="entry name" value="GpA_ATPase"/>
    <property type="match status" value="1"/>
</dbReference>
<dbReference type="EMBL" id="JAJHPV010000013">
    <property type="protein sequence ID" value="MCC6071447.1"/>
    <property type="molecule type" value="Genomic_DNA"/>
</dbReference>
<dbReference type="Proteomes" id="UP001198701">
    <property type="component" value="Unassembled WGS sequence"/>
</dbReference>
<dbReference type="Gene3D" id="3.40.50.300">
    <property type="entry name" value="P-loop containing nucleotide triphosphate hydrolases"/>
    <property type="match status" value="1"/>
</dbReference>
<evidence type="ECO:0000259" key="3">
    <source>
        <dbReference type="Pfam" id="PF20454"/>
    </source>
</evidence>